<organism evidence="3 4">
    <name type="scientific">Glutamicibacter creatinolyticus</name>
    <dbReference type="NCBI Taxonomy" id="162496"/>
    <lineage>
        <taxon>Bacteria</taxon>
        <taxon>Bacillati</taxon>
        <taxon>Actinomycetota</taxon>
        <taxon>Actinomycetes</taxon>
        <taxon>Micrococcales</taxon>
        <taxon>Micrococcaceae</taxon>
        <taxon>Glutamicibacter</taxon>
    </lineage>
</organism>
<protein>
    <submittedName>
        <fullName evidence="3">Chaperone protein DnaJ</fullName>
    </submittedName>
</protein>
<dbReference type="InterPro" id="IPR052276">
    <property type="entry name" value="Diphthamide-biosynth_chaperone"/>
</dbReference>
<feature type="domain" description="J" evidence="2">
    <location>
        <begin position="5"/>
        <end position="66"/>
    </location>
</feature>
<gene>
    <name evidence="3" type="primary">dnaJ_2</name>
    <name evidence="3" type="ORF">GcLGCM259_1888</name>
</gene>
<dbReference type="AlphaFoldDB" id="A0A5B7WWA4"/>
<dbReference type="SMART" id="SM00271">
    <property type="entry name" value="DnaJ"/>
    <property type="match status" value="1"/>
</dbReference>
<sequence length="303" mass="33242">MSSPSPYEVLGIARTASQAEIKMAYRKAARESHPDLGGSAERFRAVQRAYQLLSDEADRSRYDRSFQAPDTRSTGSATSAGTGSRPFDERVRTSTQPKAQMQVQYVPPLEDTGFTDLSAQLSRRQVHGEPRKRGLFTSRSRLEREAATISLLERNVLSVLPAARLINGVHSPGGGHYDHVLLAGYRMAVIGTMTLPEGYYMFDGQVLRHGNRMTQPPVLQISGLQRAFMNLNVVPYTLVLTGRDNPHEPVIEYGRKGAPALAASPNVLNAAGLVRELKLFLGSGPQPNLVDRPTLARLLAGMY</sequence>
<dbReference type="InterPro" id="IPR036869">
    <property type="entry name" value="J_dom_sf"/>
</dbReference>
<dbReference type="EMBL" id="CP034412">
    <property type="protein sequence ID" value="QCY47605.1"/>
    <property type="molecule type" value="Genomic_DNA"/>
</dbReference>
<evidence type="ECO:0000313" key="4">
    <source>
        <dbReference type="Proteomes" id="UP000307000"/>
    </source>
</evidence>
<evidence type="ECO:0000259" key="2">
    <source>
        <dbReference type="PROSITE" id="PS50076"/>
    </source>
</evidence>
<evidence type="ECO:0000256" key="1">
    <source>
        <dbReference type="SAM" id="MobiDB-lite"/>
    </source>
</evidence>
<dbReference type="SUPFAM" id="SSF46565">
    <property type="entry name" value="Chaperone J-domain"/>
    <property type="match status" value="1"/>
</dbReference>
<dbReference type="CDD" id="cd06257">
    <property type="entry name" value="DnaJ"/>
    <property type="match status" value="1"/>
</dbReference>
<dbReference type="PRINTS" id="PR00625">
    <property type="entry name" value="JDOMAIN"/>
</dbReference>
<reference evidence="3 4" key="1">
    <citation type="submission" date="2018-12" db="EMBL/GenBank/DDBJ databases">
        <title>Complete Genome Sequence of Glutamicibacter creatinolyticus strain LGCM259,isolated from an abscess of a 12-year-old mare in Italy.</title>
        <authorList>
            <person name="Santos R.G."/>
            <person name="Silva A.L."/>
            <person name="Seyffert N."/>
            <person name="Castro T.L.P."/>
            <person name="Attili A.R."/>
            <person name="Rifici C."/>
            <person name="Mazzullo G."/>
            <person name="Brenig B."/>
            <person name="Venanzi F."/>
            <person name="Azevedo V."/>
        </authorList>
    </citation>
    <scope>NUCLEOTIDE SEQUENCE [LARGE SCALE GENOMIC DNA]</scope>
    <source>
        <strain evidence="3 4">LGCM 259</strain>
    </source>
</reference>
<keyword evidence="4" id="KW-1185">Reference proteome</keyword>
<dbReference type="KEGG" id="gcr:GcLGCM259_1888"/>
<dbReference type="PANTHER" id="PTHR44240">
    <property type="entry name" value="DNAJ DOMAIN (PROKARYOTIC HEAT SHOCK PROTEIN)-RELATED"/>
    <property type="match status" value="1"/>
</dbReference>
<dbReference type="InterPro" id="IPR018253">
    <property type="entry name" value="DnaJ_domain_CS"/>
</dbReference>
<dbReference type="InterPro" id="IPR001623">
    <property type="entry name" value="DnaJ_domain"/>
</dbReference>
<dbReference type="PROSITE" id="PS00636">
    <property type="entry name" value="DNAJ_1"/>
    <property type="match status" value="1"/>
</dbReference>
<feature type="region of interest" description="Disordered" evidence="1">
    <location>
        <begin position="60"/>
        <end position="99"/>
    </location>
</feature>
<dbReference type="Pfam" id="PF00226">
    <property type="entry name" value="DnaJ"/>
    <property type="match status" value="1"/>
</dbReference>
<dbReference type="PANTHER" id="PTHR44240:SF10">
    <property type="entry name" value="J DOMAIN-CONTAINING PROTEIN"/>
    <property type="match status" value="1"/>
</dbReference>
<dbReference type="PROSITE" id="PS50076">
    <property type="entry name" value="DNAJ_2"/>
    <property type="match status" value="1"/>
</dbReference>
<proteinExistence type="predicted"/>
<feature type="compositionally biased region" description="Low complexity" evidence="1">
    <location>
        <begin position="71"/>
        <end position="85"/>
    </location>
</feature>
<dbReference type="RefSeq" id="WP_138926495.1">
    <property type="nucleotide sequence ID" value="NZ_CP034412.1"/>
</dbReference>
<accession>A0A5B7WWA4</accession>
<name>A0A5B7WWA4_9MICC</name>
<dbReference type="Proteomes" id="UP000307000">
    <property type="component" value="Chromosome"/>
</dbReference>
<evidence type="ECO:0000313" key="3">
    <source>
        <dbReference type="EMBL" id="QCY47605.1"/>
    </source>
</evidence>
<dbReference type="Gene3D" id="1.10.287.110">
    <property type="entry name" value="DnaJ domain"/>
    <property type="match status" value="1"/>
</dbReference>